<evidence type="ECO:0000256" key="8">
    <source>
        <dbReference type="ARBA" id="ARBA00022840"/>
    </source>
</evidence>
<keyword evidence="9" id="KW-0238">DNA-binding</keyword>
<keyword evidence="4 14" id="KW-0547">Nucleotide-binding</keyword>
<dbReference type="PANTHER" id="PTHR47642">
    <property type="entry name" value="ATP-DEPENDENT DNA HELICASE"/>
    <property type="match status" value="1"/>
</dbReference>
<dbReference type="FunFam" id="3.40.50.300:FF:001824">
    <property type="entry name" value="ATP-dependent DNA helicase"/>
    <property type="match status" value="1"/>
</dbReference>
<keyword evidence="8 14" id="KW-0067">ATP-binding</keyword>
<dbReference type="GO" id="GO:0000723">
    <property type="term" value="P:telomere maintenance"/>
    <property type="evidence" value="ECO:0007669"/>
    <property type="project" value="InterPro"/>
</dbReference>
<keyword evidence="7 14" id="KW-0347">Helicase</keyword>
<dbReference type="EC" id="5.6.2.3" evidence="14"/>
<dbReference type="GO" id="GO:0003677">
    <property type="term" value="F:DNA binding"/>
    <property type="evidence" value="ECO:0007669"/>
    <property type="project" value="UniProtKB-KW"/>
</dbReference>
<feature type="compositionally biased region" description="Basic and acidic residues" evidence="15">
    <location>
        <begin position="313"/>
        <end position="324"/>
    </location>
</feature>
<feature type="region of interest" description="Disordered" evidence="15">
    <location>
        <begin position="82"/>
        <end position="122"/>
    </location>
</feature>
<keyword evidence="11 14" id="KW-0234">DNA repair</keyword>
<dbReference type="Pfam" id="PF05970">
    <property type="entry name" value="PIF1"/>
    <property type="match status" value="1"/>
</dbReference>
<keyword evidence="18" id="KW-1185">Reference proteome</keyword>
<evidence type="ECO:0000256" key="11">
    <source>
        <dbReference type="ARBA" id="ARBA00023204"/>
    </source>
</evidence>
<keyword evidence="12" id="KW-0413">Isomerase</keyword>
<dbReference type="GO" id="GO:0005524">
    <property type="term" value="F:ATP binding"/>
    <property type="evidence" value="ECO:0007669"/>
    <property type="project" value="UniProtKB-KW"/>
</dbReference>
<dbReference type="InterPro" id="IPR049163">
    <property type="entry name" value="Pif1-like_2B_dom"/>
</dbReference>
<evidence type="ECO:0000256" key="7">
    <source>
        <dbReference type="ARBA" id="ARBA00022806"/>
    </source>
</evidence>
<feature type="compositionally biased region" description="Polar residues" evidence="15">
    <location>
        <begin position="867"/>
        <end position="878"/>
    </location>
</feature>
<keyword evidence="10 14" id="KW-0233">DNA recombination</keyword>
<feature type="compositionally biased region" description="Low complexity" evidence="15">
    <location>
        <begin position="326"/>
        <end position="337"/>
    </location>
</feature>
<evidence type="ECO:0000256" key="1">
    <source>
        <dbReference type="ARBA" id="ARBA00001946"/>
    </source>
</evidence>
<organism evidence="17 18">
    <name type="scientific">Leptomonas seymouri</name>
    <dbReference type="NCBI Taxonomy" id="5684"/>
    <lineage>
        <taxon>Eukaryota</taxon>
        <taxon>Discoba</taxon>
        <taxon>Euglenozoa</taxon>
        <taxon>Kinetoplastea</taxon>
        <taxon>Metakinetoplastina</taxon>
        <taxon>Trypanosomatida</taxon>
        <taxon>Trypanosomatidae</taxon>
        <taxon>Leishmaniinae</taxon>
        <taxon>Leptomonas</taxon>
    </lineage>
</organism>
<feature type="region of interest" description="Disordered" evidence="15">
    <location>
        <begin position="202"/>
        <end position="269"/>
    </location>
</feature>
<dbReference type="InterPro" id="IPR027417">
    <property type="entry name" value="P-loop_NTPase"/>
</dbReference>
<dbReference type="OrthoDB" id="432234at2759"/>
<proteinExistence type="inferred from homology"/>
<dbReference type="SUPFAM" id="SSF52540">
    <property type="entry name" value="P-loop containing nucleoside triphosphate hydrolases"/>
    <property type="match status" value="2"/>
</dbReference>
<dbReference type="InterPro" id="IPR010285">
    <property type="entry name" value="DNA_helicase_pif1-like_DEAD"/>
</dbReference>
<reference evidence="17 18" key="1">
    <citation type="journal article" date="2015" name="PLoS Pathog.">
        <title>Leptomonas seymouri: Adaptations to the Dixenous Life Cycle Analyzed by Genome Sequencing, Transcriptome Profiling and Co-infection with Leishmania donovani.</title>
        <authorList>
            <person name="Kraeva N."/>
            <person name="Butenko A."/>
            <person name="Hlavacova J."/>
            <person name="Kostygov A."/>
            <person name="Myskova J."/>
            <person name="Grybchuk D."/>
            <person name="Lestinova T."/>
            <person name="Votypka J."/>
            <person name="Volf P."/>
            <person name="Opperdoes F."/>
            <person name="Flegontov P."/>
            <person name="Lukes J."/>
            <person name="Yurchenko V."/>
        </authorList>
    </citation>
    <scope>NUCLEOTIDE SEQUENCE [LARGE SCALE GENOMIC DNA]</scope>
    <source>
        <strain evidence="17 18">ATCC 30220</strain>
    </source>
</reference>
<dbReference type="PANTHER" id="PTHR47642:SF7">
    <property type="entry name" value="ATP-DEPENDENT DNA HELICASE PIF1"/>
    <property type="match status" value="1"/>
</dbReference>
<evidence type="ECO:0000313" key="17">
    <source>
        <dbReference type="EMBL" id="KPI84400.1"/>
    </source>
</evidence>
<dbReference type="GO" id="GO:0005737">
    <property type="term" value="C:cytoplasm"/>
    <property type="evidence" value="ECO:0007669"/>
    <property type="project" value="UniProtKB-ARBA"/>
</dbReference>
<name>A0A0N1IIS5_LEPSE</name>
<keyword evidence="6 14" id="KW-0378">Hydrolase</keyword>
<dbReference type="EMBL" id="LJSK01000262">
    <property type="protein sequence ID" value="KPI84400.1"/>
    <property type="molecule type" value="Genomic_DNA"/>
</dbReference>
<feature type="region of interest" description="Disordered" evidence="15">
    <location>
        <begin position="313"/>
        <end position="338"/>
    </location>
</feature>
<feature type="compositionally biased region" description="Basic and acidic residues" evidence="15">
    <location>
        <begin position="881"/>
        <end position="904"/>
    </location>
</feature>
<evidence type="ECO:0000256" key="3">
    <source>
        <dbReference type="ARBA" id="ARBA00011245"/>
    </source>
</evidence>
<feature type="domain" description="AAA+ ATPase" evidence="16">
    <location>
        <begin position="655"/>
        <end position="797"/>
    </location>
</feature>
<dbReference type="Proteomes" id="UP000038009">
    <property type="component" value="Unassembled WGS sequence"/>
</dbReference>
<dbReference type="OMA" id="GMHTEQD"/>
<comment type="caution">
    <text evidence="17">The sequence shown here is derived from an EMBL/GenBank/DDBJ whole genome shotgun (WGS) entry which is preliminary data.</text>
</comment>
<dbReference type="CDD" id="cd18037">
    <property type="entry name" value="DEXSc_Pif1_like"/>
    <property type="match status" value="1"/>
</dbReference>
<comment type="cofactor">
    <cofactor evidence="1 14">
        <name>Mg(2+)</name>
        <dbReference type="ChEBI" id="CHEBI:18420"/>
    </cofactor>
</comment>
<comment type="subunit">
    <text evidence="3">Monomer.</text>
</comment>
<dbReference type="CDD" id="cd18809">
    <property type="entry name" value="SF1_C_RecD"/>
    <property type="match status" value="1"/>
</dbReference>
<protein>
    <recommendedName>
        <fullName evidence="14">ATP-dependent DNA helicase</fullName>
        <ecNumber evidence="14">5.6.2.3</ecNumber>
    </recommendedName>
</protein>
<dbReference type="VEuPathDB" id="TriTrypDB:Lsey_0262_0040"/>
<dbReference type="GO" id="GO:0006281">
    <property type="term" value="P:DNA repair"/>
    <property type="evidence" value="ECO:0007669"/>
    <property type="project" value="UniProtKB-KW"/>
</dbReference>
<evidence type="ECO:0000313" key="18">
    <source>
        <dbReference type="Proteomes" id="UP000038009"/>
    </source>
</evidence>
<evidence type="ECO:0000256" key="9">
    <source>
        <dbReference type="ARBA" id="ARBA00023125"/>
    </source>
</evidence>
<dbReference type="InterPro" id="IPR003593">
    <property type="entry name" value="AAA+_ATPase"/>
</dbReference>
<dbReference type="GO" id="GO:0016887">
    <property type="term" value="F:ATP hydrolysis activity"/>
    <property type="evidence" value="ECO:0007669"/>
    <property type="project" value="RHEA"/>
</dbReference>
<dbReference type="SMART" id="SM00382">
    <property type="entry name" value="AAA"/>
    <property type="match status" value="1"/>
</dbReference>
<sequence length="1366" mass="148302">MSGPHPVGKSPRMCLRDGDSHLDLLSVTQLSIRRCHTNSASGQPSSSITCSLSSRRSIAAAEDAPSLLGSILRRLEASSAARQANSVSGDKDASTPPAHLISLPSPEAVEEPASEAQGRRDARTSAYVPLLFRPEYIRAAALRRHQQSVPLHMPTLGVSSAPAALSRPEQASLARSSSAAVAHHLHAPLPPSASAAINDWMSETASESPSKSNSATASTALSEGGRHQCAAATETPEDTLQAAVATKKKGGNANGFSTSDFPEHETRNSEADVGLAVMGEDDAVAAAVGIPIYTERDKQDALDELHADYEHAEEADNDVSDTHGSRPAQPAAPRQPRCGNLVLDPIEWLSQSADAPLMSTEMLYSNTSVKDQLSETVEATGAAYTAAASHNLAGADAHREGVSLCSSTAAAAPSAEEQTRDSEEKEAELLADLLSDVPQQRRKRKEKPLTLTSSTSAYSSHRQADPAESAPTPSPPSQPSFGKPAVEPDALVYNIFTRRIAKASSSTIRTLSIMGIGVHPETRELTVTDAEALQRLASELRAHRVSWPRLWSRGGLYRQLERLLSDDTVTDTAVRVAGLLRMQYNKSHLQRQRPGLVVGNGSPTSGGASSSSEDAAGAVRSPYAAPPMAESVDDKLLTLQDLNEEQQAVVELITKGHHTYIGGGAGTGKSVLLRVIKHQLMREGLAVAVTGTTGIAATQIGGCTLHHCLGINVSGEFTRRSDLSSYDVIIIDEVSMLSLELFESLEVQLRRANNAHLPFGGVQMILCGDFLQLGAIDSRPLIMSPLFRRNFVHLKLQTVVRQNQNIRFAAQLQQLRRGRVPVDLGETVRFVTPQQIEAVQQAEMELKQRQQEQLAALVPGGGDARGSATNLVSAPNMSDEQEARQAEGDRKDGDARSTARDRAVGETVSARAAPATPFVNGAVNLLPTNAEVQLTNAQQLQQLPGEIVSYAPQFLPPCLVGNWSPTFILRVYEPDKLRIKVLRMEIQHYLCSFYSHGQRASPGSQPSTAAPAVSFSYGEWLLNPHLGERSIVLYSIFVDALVFRVRMPFTIDREEARQFLLHVADLDCHLETLNLGVRVRDVLTHGEGMHTEQDEYILSQYAARAPLAHSLTLKIGARVMLRANFGPGLVNGSLGTVVGFRKLMLAELPRYLVGTAQREEAVVLYSDFLQYEQGFQVPMVPVVDFNGRQVPIPPMTQYVGGLPNTHHYCMGIVALPLSLAYAFTVHKVQGLTLVGRVHLELSRMWPCEHLLYVALSRVRDPDQLSVSAFHSSLVRAAADCLLFDDSLPSVWEAKIAPYMLAATWKRSPSRRKKVLLQKKMEVYAKQRRKKFVDEAQRGDMQAQIRLLEETMLKQRAKAVAKAKRSA</sequence>
<dbReference type="GO" id="GO:0043139">
    <property type="term" value="F:5'-3' DNA helicase activity"/>
    <property type="evidence" value="ECO:0007669"/>
    <property type="project" value="UniProtKB-EC"/>
</dbReference>
<feature type="region of interest" description="Disordered" evidence="15">
    <location>
        <begin position="432"/>
        <end position="484"/>
    </location>
</feature>
<feature type="region of interest" description="Disordered" evidence="15">
    <location>
        <begin position="859"/>
        <end position="910"/>
    </location>
</feature>
<dbReference type="Pfam" id="PF21530">
    <property type="entry name" value="Pif1_2B_dom"/>
    <property type="match status" value="1"/>
</dbReference>
<evidence type="ECO:0000256" key="12">
    <source>
        <dbReference type="ARBA" id="ARBA00023235"/>
    </source>
</evidence>
<evidence type="ECO:0000256" key="4">
    <source>
        <dbReference type="ARBA" id="ARBA00022741"/>
    </source>
</evidence>
<evidence type="ECO:0000256" key="6">
    <source>
        <dbReference type="ARBA" id="ARBA00022801"/>
    </source>
</evidence>
<gene>
    <name evidence="17" type="ORF">ABL78_6544</name>
</gene>
<feature type="compositionally biased region" description="Polar residues" evidence="15">
    <location>
        <begin position="202"/>
        <end position="221"/>
    </location>
</feature>
<dbReference type="Gene3D" id="3.40.50.300">
    <property type="entry name" value="P-loop containing nucleotide triphosphate hydrolases"/>
    <property type="match status" value="1"/>
</dbReference>
<evidence type="ECO:0000256" key="5">
    <source>
        <dbReference type="ARBA" id="ARBA00022763"/>
    </source>
</evidence>
<dbReference type="InterPro" id="IPR051055">
    <property type="entry name" value="PIF1_helicase"/>
</dbReference>
<evidence type="ECO:0000256" key="13">
    <source>
        <dbReference type="ARBA" id="ARBA00048954"/>
    </source>
</evidence>
<evidence type="ECO:0000259" key="16">
    <source>
        <dbReference type="SMART" id="SM00382"/>
    </source>
</evidence>
<dbReference type="GO" id="GO:0006310">
    <property type="term" value="P:DNA recombination"/>
    <property type="evidence" value="ECO:0007669"/>
    <property type="project" value="UniProtKB-KW"/>
</dbReference>
<evidence type="ECO:0000256" key="15">
    <source>
        <dbReference type="SAM" id="MobiDB-lite"/>
    </source>
</evidence>
<keyword evidence="5 14" id="KW-0227">DNA damage</keyword>
<feature type="region of interest" description="Disordered" evidence="15">
    <location>
        <begin position="407"/>
        <end position="426"/>
    </location>
</feature>
<feature type="region of interest" description="Disordered" evidence="15">
    <location>
        <begin position="594"/>
        <end position="619"/>
    </location>
</feature>
<dbReference type="GO" id="GO:0000287">
    <property type="term" value="F:magnesium ion binding"/>
    <property type="evidence" value="ECO:0007669"/>
    <property type="project" value="UniProtKB-ARBA"/>
</dbReference>
<accession>A0A0N1IIS5</accession>
<comment type="catalytic activity">
    <reaction evidence="13 14">
        <text>ATP + H2O = ADP + phosphate + H(+)</text>
        <dbReference type="Rhea" id="RHEA:13065"/>
        <dbReference type="ChEBI" id="CHEBI:15377"/>
        <dbReference type="ChEBI" id="CHEBI:15378"/>
        <dbReference type="ChEBI" id="CHEBI:30616"/>
        <dbReference type="ChEBI" id="CHEBI:43474"/>
        <dbReference type="ChEBI" id="CHEBI:456216"/>
        <dbReference type="EC" id="5.6.2.3"/>
    </reaction>
</comment>
<evidence type="ECO:0000256" key="2">
    <source>
        <dbReference type="ARBA" id="ARBA00009781"/>
    </source>
</evidence>
<comment type="similarity">
    <text evidence="2">Belongs to the helicase family. PIF1 subfamily.</text>
</comment>
<feature type="compositionally biased region" description="Low complexity" evidence="15">
    <location>
        <begin position="599"/>
        <end position="618"/>
    </location>
</feature>
<evidence type="ECO:0000256" key="14">
    <source>
        <dbReference type="RuleBase" id="RU363044"/>
    </source>
</evidence>
<evidence type="ECO:0000256" key="10">
    <source>
        <dbReference type="ARBA" id="ARBA00023172"/>
    </source>
</evidence>